<dbReference type="PANTHER" id="PTHR42991:SF1">
    <property type="entry name" value="ALDEHYDE DEHYDROGENASE"/>
    <property type="match status" value="1"/>
</dbReference>
<dbReference type="GO" id="GO:0008911">
    <property type="term" value="F:lactaldehyde dehydrogenase (NAD+) activity"/>
    <property type="evidence" value="ECO:0007669"/>
    <property type="project" value="TreeGrafter"/>
</dbReference>
<dbReference type="InterPro" id="IPR016163">
    <property type="entry name" value="Ald_DH_C"/>
</dbReference>
<sequence>MMSVLPEKKEGHFPYLLWGKWESGQKQETGVPFTEMIPGPEGRNPWQYALGDRKTIDLVLSGLSNASRVMGAMTRHRRSLILSETARLLDVNREALANLLVCEVGKPISAARFEVERAATTFLLASRLATDFGSQLIPGDIVPQGARMTGMVERVPIGPVLAITPYNFPLNLLAHKVAPALASGCPVVVKPAPKGALSALALGKILLSAGLPPEALSIVPCDIPEVLLMVDAPEIPVISFTGSAEVGWSLRDRVPRKQVLLELGGNAAVVILKDAIEEGLVDRLMTGAFAYSGQICISIQRILVDRSRYDRFLETFVERVRKMGNEGGIGDPASSSTLMGSLISETHATRVHEKVLSAISRGAVSSLPVKRLGAMLHPVILSGTDADDPIEQEEVFGPVVTVNPFDSPAEAVKRVNGSRFGIQASIMTGSLETGILMAGELEMGGVLVNEIPTFRLDHWPYGGVKESGKGWEGVAYAMEEMTRPRLLAYRLH</sequence>
<dbReference type="PATRIC" id="fig|1162668.3.peg.2422"/>
<proteinExistence type="inferred from homology"/>
<dbReference type="RefSeq" id="WP_014450204.1">
    <property type="nucleotide sequence ID" value="NC_017094.1"/>
</dbReference>
<dbReference type="Proteomes" id="UP000007382">
    <property type="component" value="Chromosome"/>
</dbReference>
<feature type="active site" evidence="3">
    <location>
        <position position="262"/>
    </location>
</feature>
<dbReference type="Gene3D" id="3.40.605.10">
    <property type="entry name" value="Aldehyde Dehydrogenase, Chain A, domain 1"/>
    <property type="match status" value="1"/>
</dbReference>
<dbReference type="KEGG" id="lfc:LFE_2046"/>
<name>I0IR21_LEPFC</name>
<dbReference type="InterPro" id="IPR016161">
    <property type="entry name" value="Ald_DH/histidinol_DH"/>
</dbReference>
<dbReference type="InterPro" id="IPR051020">
    <property type="entry name" value="ALDH-related_metabolic_enz"/>
</dbReference>
<evidence type="ECO:0000313" key="6">
    <source>
        <dbReference type="EMBL" id="BAM07720.1"/>
    </source>
</evidence>
<evidence type="ECO:0000256" key="4">
    <source>
        <dbReference type="RuleBase" id="RU003345"/>
    </source>
</evidence>
<dbReference type="PANTHER" id="PTHR42991">
    <property type="entry name" value="ALDEHYDE DEHYDROGENASE"/>
    <property type="match status" value="1"/>
</dbReference>
<dbReference type="STRING" id="1162668.LFE_2046"/>
<keyword evidence="7" id="KW-1185">Reference proteome</keyword>
<dbReference type="InterPro" id="IPR029510">
    <property type="entry name" value="Ald_DH_CS_GLU"/>
</dbReference>
<reference evidence="6 7" key="1">
    <citation type="journal article" date="2012" name="J. Bacteriol.">
        <title>Complete Genome Sequence of Leptospirillum ferrooxidans Strain C2-3, Isolated from a Fresh Volcanic Ash Deposit on the Island of Miyake, Japan.</title>
        <authorList>
            <person name="Fujimura R."/>
            <person name="Sato Y."/>
            <person name="Nishizawa T."/>
            <person name="Oshima K."/>
            <person name="Kim S.-W."/>
            <person name="Hattori M."/>
            <person name="Kamijo T."/>
            <person name="Ohta H."/>
        </authorList>
    </citation>
    <scope>NUCLEOTIDE SEQUENCE [LARGE SCALE GENOMIC DNA]</scope>
    <source>
        <strain evidence="6 7">C2-3</strain>
    </source>
</reference>
<keyword evidence="2 4" id="KW-0560">Oxidoreductase</keyword>
<comment type="similarity">
    <text evidence="1 4">Belongs to the aldehyde dehydrogenase family.</text>
</comment>
<dbReference type="PROSITE" id="PS00687">
    <property type="entry name" value="ALDEHYDE_DEHYDR_GLU"/>
    <property type="match status" value="1"/>
</dbReference>
<dbReference type="EMBL" id="AP012342">
    <property type="protein sequence ID" value="BAM07720.1"/>
    <property type="molecule type" value="Genomic_DNA"/>
</dbReference>
<evidence type="ECO:0000259" key="5">
    <source>
        <dbReference type="Pfam" id="PF00171"/>
    </source>
</evidence>
<accession>I0IR21</accession>
<evidence type="ECO:0000256" key="2">
    <source>
        <dbReference type="ARBA" id="ARBA00023002"/>
    </source>
</evidence>
<dbReference type="HOGENOM" id="CLU_005391_5_1_0"/>
<dbReference type="OrthoDB" id="9762913at2"/>
<dbReference type="Gene3D" id="3.40.309.10">
    <property type="entry name" value="Aldehyde Dehydrogenase, Chain A, domain 2"/>
    <property type="match status" value="1"/>
</dbReference>
<reference evidence="7" key="2">
    <citation type="submission" date="2012-03" db="EMBL/GenBank/DDBJ databases">
        <title>The complete genome sequence of the pioneer microbe on fresh volcanic deposit, Leptospirillum ferrooxidans strain C2-3.</title>
        <authorList>
            <person name="Fujimura R."/>
            <person name="Sato Y."/>
            <person name="Nishizawa T."/>
            <person name="Nanba K."/>
            <person name="Oshima K."/>
            <person name="Hattori M."/>
            <person name="Kamijo T."/>
            <person name="Ohta H."/>
        </authorList>
    </citation>
    <scope>NUCLEOTIDE SEQUENCE [LARGE SCALE GENOMIC DNA]</scope>
    <source>
        <strain evidence="7">C2-3</strain>
    </source>
</reference>
<dbReference type="eggNOG" id="COG1012">
    <property type="taxonomic scope" value="Bacteria"/>
</dbReference>
<feature type="domain" description="Aldehyde dehydrogenase" evidence="5">
    <location>
        <begin position="44"/>
        <end position="484"/>
    </location>
</feature>
<dbReference type="InterPro" id="IPR016162">
    <property type="entry name" value="Ald_DH_N"/>
</dbReference>
<dbReference type="AlphaFoldDB" id="I0IR21"/>
<protein>
    <submittedName>
        <fullName evidence="6">Putative aldehyde dehydrogenase</fullName>
    </submittedName>
</protein>
<evidence type="ECO:0000313" key="7">
    <source>
        <dbReference type="Proteomes" id="UP000007382"/>
    </source>
</evidence>
<gene>
    <name evidence="6" type="ordered locus">LFE_2046</name>
</gene>
<evidence type="ECO:0000256" key="1">
    <source>
        <dbReference type="ARBA" id="ARBA00009986"/>
    </source>
</evidence>
<evidence type="ECO:0000256" key="3">
    <source>
        <dbReference type="PROSITE-ProRule" id="PRU10007"/>
    </source>
</evidence>
<organism evidence="6 7">
    <name type="scientific">Leptospirillum ferrooxidans (strain C2-3)</name>
    <dbReference type="NCBI Taxonomy" id="1162668"/>
    <lineage>
        <taxon>Bacteria</taxon>
        <taxon>Pseudomonadati</taxon>
        <taxon>Nitrospirota</taxon>
        <taxon>Nitrospiria</taxon>
        <taxon>Nitrospirales</taxon>
        <taxon>Nitrospiraceae</taxon>
        <taxon>Leptospirillum</taxon>
    </lineage>
</organism>
<dbReference type="Pfam" id="PF00171">
    <property type="entry name" value="Aldedh"/>
    <property type="match status" value="1"/>
</dbReference>
<dbReference type="SUPFAM" id="SSF53720">
    <property type="entry name" value="ALDH-like"/>
    <property type="match status" value="1"/>
</dbReference>
<dbReference type="InterPro" id="IPR015590">
    <property type="entry name" value="Aldehyde_DH_dom"/>
</dbReference>